<feature type="compositionally biased region" description="Low complexity" evidence="1">
    <location>
        <begin position="335"/>
        <end position="347"/>
    </location>
</feature>
<dbReference type="AlphaFoldDB" id="A0AAV0FPA3"/>
<protein>
    <recommendedName>
        <fullName evidence="2">Reverse transcriptase Ty1/copia-type domain-containing protein</fullName>
    </recommendedName>
</protein>
<sequence>MHGSPPYRCLHRFPWCRIFLHTPPSLNFLCLIPYRHNSCGSRLVRVYIQQLHDSNPRFHGSNPVQFSLRSHQLRSQSVSNQYYGPSFAGSPGVTRPAHDNPLFGSPMSALAQSVSHGIANVCQIVTIKLKAVEDYLTWRTQFESFLVSQGLFGMVDGTIQVPPMYTLDFNNQRIVNTDYYHWLRVDQTIRSWLFATLTRDVLTDVHDIKHSFGIWARLQSRFMSASLPRAMELKRLLSNTKKKPNQSMESYLRDIKNLTDALAATNSPVTDKELLQSTLSGLGPEYKFVTGTVSLFPESFPPDILHPRLMEAEQQVLHQQQQDASSLQQAFGAQVGAGQQGQGAAYRGRGHRGRGGRGYRGRGGWGYRGRGGRGRNRPQQAYAPPAAHGQFHQPAPRPADAGGVHVPRPPNAASGNSVLSNLNINAKSTSGTHNAYAGFPSAEGILGSVPPPVVCQICFSAGHSALRCPSRYSQPSAPALLAPTGESNDALWYPDSGASAHMTSSEEANKQLKWREAMEEEFNALISNNTWELVPFDNTKNVVGSKWIYKTKYNSDGSIERHKARLVAQGFSQQAGVDFSETFSPVIKPTTVRVVLSLAISFGWVIR</sequence>
<keyword evidence="4" id="KW-1185">Reference proteome</keyword>
<proteinExistence type="predicted"/>
<evidence type="ECO:0000256" key="1">
    <source>
        <dbReference type="SAM" id="MobiDB-lite"/>
    </source>
</evidence>
<dbReference type="Pfam" id="PF14223">
    <property type="entry name" value="Retrotran_gag_2"/>
    <property type="match status" value="1"/>
</dbReference>
<evidence type="ECO:0000313" key="4">
    <source>
        <dbReference type="Proteomes" id="UP001152523"/>
    </source>
</evidence>
<organism evidence="3 4">
    <name type="scientific">Cuscuta epithymum</name>
    <dbReference type="NCBI Taxonomy" id="186058"/>
    <lineage>
        <taxon>Eukaryota</taxon>
        <taxon>Viridiplantae</taxon>
        <taxon>Streptophyta</taxon>
        <taxon>Embryophyta</taxon>
        <taxon>Tracheophyta</taxon>
        <taxon>Spermatophyta</taxon>
        <taxon>Magnoliopsida</taxon>
        <taxon>eudicotyledons</taxon>
        <taxon>Gunneridae</taxon>
        <taxon>Pentapetalae</taxon>
        <taxon>asterids</taxon>
        <taxon>lamiids</taxon>
        <taxon>Solanales</taxon>
        <taxon>Convolvulaceae</taxon>
        <taxon>Cuscuteae</taxon>
        <taxon>Cuscuta</taxon>
        <taxon>Cuscuta subgen. Cuscuta</taxon>
    </lineage>
</organism>
<feature type="region of interest" description="Disordered" evidence="1">
    <location>
        <begin position="335"/>
        <end position="404"/>
    </location>
</feature>
<accession>A0AAV0FPA3</accession>
<reference evidence="3" key="1">
    <citation type="submission" date="2022-07" db="EMBL/GenBank/DDBJ databases">
        <authorList>
            <person name="Macas J."/>
            <person name="Novak P."/>
            <person name="Neumann P."/>
        </authorList>
    </citation>
    <scope>NUCLEOTIDE SEQUENCE</scope>
</reference>
<dbReference type="EMBL" id="CAMAPF010000997">
    <property type="protein sequence ID" value="CAH9137001.1"/>
    <property type="molecule type" value="Genomic_DNA"/>
</dbReference>
<dbReference type="Pfam" id="PF07727">
    <property type="entry name" value="RVT_2"/>
    <property type="match status" value="1"/>
</dbReference>
<evidence type="ECO:0000259" key="2">
    <source>
        <dbReference type="Pfam" id="PF07727"/>
    </source>
</evidence>
<feature type="domain" description="Reverse transcriptase Ty1/copia-type" evidence="2">
    <location>
        <begin position="528"/>
        <end position="606"/>
    </location>
</feature>
<gene>
    <name evidence="3" type="ORF">CEPIT_LOCUS35709</name>
</gene>
<dbReference type="PANTHER" id="PTHR47481">
    <property type="match status" value="1"/>
</dbReference>
<evidence type="ECO:0000313" key="3">
    <source>
        <dbReference type="EMBL" id="CAH9137001.1"/>
    </source>
</evidence>
<name>A0AAV0FPA3_9ASTE</name>
<dbReference type="InterPro" id="IPR013103">
    <property type="entry name" value="RVT_2"/>
</dbReference>
<dbReference type="Proteomes" id="UP001152523">
    <property type="component" value="Unassembled WGS sequence"/>
</dbReference>
<comment type="caution">
    <text evidence="3">The sequence shown here is derived from an EMBL/GenBank/DDBJ whole genome shotgun (WGS) entry which is preliminary data.</text>
</comment>
<feature type="compositionally biased region" description="Basic residues" evidence="1">
    <location>
        <begin position="348"/>
        <end position="360"/>
    </location>
</feature>
<dbReference type="PANTHER" id="PTHR47481:SF10">
    <property type="entry name" value="COPIA-LIKE POLYPROTEIN_RETROTRANSPOSON"/>
    <property type="match status" value="1"/>
</dbReference>